<gene>
    <name evidence="13" type="ORF">NEMVEDRAFT_v1g242402</name>
</gene>
<dbReference type="Pfam" id="PF00613">
    <property type="entry name" value="PI3Ka"/>
    <property type="match status" value="1"/>
</dbReference>
<dbReference type="FunCoup" id="A7S2J3">
    <property type="interactions" value="344"/>
</dbReference>
<dbReference type="Gene3D" id="2.60.40.150">
    <property type="entry name" value="C2 domain"/>
    <property type="match status" value="1"/>
</dbReference>
<dbReference type="SUPFAM" id="SSF54236">
    <property type="entry name" value="Ubiquitin-like"/>
    <property type="match status" value="1"/>
</dbReference>
<dbReference type="GO" id="GO:0005886">
    <property type="term" value="C:plasma membrane"/>
    <property type="evidence" value="ECO:0000318"/>
    <property type="project" value="GO_Central"/>
</dbReference>
<dbReference type="InterPro" id="IPR035892">
    <property type="entry name" value="C2_domain_sf"/>
</dbReference>
<dbReference type="EC" id="2.7.1.137" evidence="2"/>
<dbReference type="InterPro" id="IPR003113">
    <property type="entry name" value="PI3K_ABD"/>
</dbReference>
<dbReference type="PANTHER" id="PTHR10048:SF118">
    <property type="entry name" value="PI-3 KINASE"/>
    <property type="match status" value="1"/>
</dbReference>
<dbReference type="CDD" id="cd05165">
    <property type="entry name" value="PI3Kc_I"/>
    <property type="match status" value="1"/>
</dbReference>
<dbReference type="SMART" id="SM00143">
    <property type="entry name" value="PI3K_p85B"/>
    <property type="match status" value="1"/>
</dbReference>
<dbReference type="Gene3D" id="1.10.1070.11">
    <property type="entry name" value="Phosphatidylinositol 3-/4-kinase, catalytic domain"/>
    <property type="match status" value="1"/>
</dbReference>
<organism evidence="13 14">
    <name type="scientific">Nematostella vectensis</name>
    <name type="common">Starlet sea anemone</name>
    <dbReference type="NCBI Taxonomy" id="45351"/>
    <lineage>
        <taxon>Eukaryota</taxon>
        <taxon>Metazoa</taxon>
        <taxon>Cnidaria</taxon>
        <taxon>Anthozoa</taxon>
        <taxon>Hexacorallia</taxon>
        <taxon>Actiniaria</taxon>
        <taxon>Edwardsiidae</taxon>
        <taxon>Nematostella</taxon>
    </lineage>
</organism>
<keyword evidence="6" id="KW-0067">ATP-binding</keyword>
<dbReference type="GO" id="GO:0036092">
    <property type="term" value="P:phosphatidylinositol-3-phosphate biosynthetic process"/>
    <property type="evidence" value="ECO:0000318"/>
    <property type="project" value="GO_Central"/>
</dbReference>
<dbReference type="PANTHER" id="PTHR10048">
    <property type="entry name" value="PHOSPHATIDYLINOSITOL KINASE"/>
    <property type="match status" value="1"/>
</dbReference>
<dbReference type="Pfam" id="PF00792">
    <property type="entry name" value="PI3K_C2"/>
    <property type="match status" value="1"/>
</dbReference>
<dbReference type="PROSITE" id="PS00916">
    <property type="entry name" value="PI3_4_KINASE_2"/>
    <property type="match status" value="1"/>
</dbReference>
<dbReference type="SMART" id="SM00142">
    <property type="entry name" value="PI3K_C2"/>
    <property type="match status" value="1"/>
</dbReference>
<dbReference type="GO" id="GO:0048015">
    <property type="term" value="P:phosphatidylinositol-mediated signaling"/>
    <property type="evidence" value="ECO:0000318"/>
    <property type="project" value="GO_Central"/>
</dbReference>
<dbReference type="PhylomeDB" id="A7S2J3"/>
<dbReference type="AlphaFoldDB" id="A7S2J3"/>
<dbReference type="GO" id="GO:0043491">
    <property type="term" value="P:phosphatidylinositol 3-kinase/protein kinase B signal transduction"/>
    <property type="evidence" value="ECO:0000318"/>
    <property type="project" value="GO_Central"/>
</dbReference>
<protein>
    <recommendedName>
        <fullName evidence="2">phosphatidylinositol 3-kinase</fullName>
        <ecNumber evidence="2">2.7.1.137</ecNumber>
    </recommendedName>
</protein>
<keyword evidence="3" id="KW-0808">Transferase</keyword>
<evidence type="ECO:0000256" key="6">
    <source>
        <dbReference type="ARBA" id="ARBA00022840"/>
    </source>
</evidence>
<evidence type="ECO:0000256" key="5">
    <source>
        <dbReference type="ARBA" id="ARBA00022777"/>
    </source>
</evidence>
<dbReference type="OMA" id="FVYVITH"/>
<feature type="domain" description="C2 PI3K-type" evidence="12">
    <location>
        <begin position="322"/>
        <end position="474"/>
    </location>
</feature>
<dbReference type="SMART" id="SM00146">
    <property type="entry name" value="PI3Kc"/>
    <property type="match status" value="1"/>
</dbReference>
<dbReference type="SUPFAM" id="SSF48371">
    <property type="entry name" value="ARM repeat"/>
    <property type="match status" value="1"/>
</dbReference>
<dbReference type="InterPro" id="IPR011009">
    <property type="entry name" value="Kinase-like_dom_sf"/>
</dbReference>
<evidence type="ECO:0000259" key="12">
    <source>
        <dbReference type="PROSITE" id="PS51547"/>
    </source>
</evidence>
<feature type="domain" description="PI3K-ABD" evidence="9">
    <location>
        <begin position="15"/>
        <end position="104"/>
    </location>
</feature>
<dbReference type="Gene3D" id="1.25.40.70">
    <property type="entry name" value="Phosphatidylinositol 3-kinase, accessory domain (PIK)"/>
    <property type="match status" value="1"/>
</dbReference>
<dbReference type="KEGG" id="nve:5513857"/>
<dbReference type="GO" id="GO:0032060">
    <property type="term" value="P:bleb assembly"/>
    <property type="evidence" value="ECO:0007669"/>
    <property type="project" value="UniProtKB-ARBA"/>
</dbReference>
<evidence type="ECO:0000256" key="3">
    <source>
        <dbReference type="ARBA" id="ARBA00022679"/>
    </source>
</evidence>
<comment type="similarity">
    <text evidence="7">Belongs to the PI3/PI4-kinase family.</text>
</comment>
<evidence type="ECO:0000259" key="9">
    <source>
        <dbReference type="PROSITE" id="PS51544"/>
    </source>
</evidence>
<dbReference type="OrthoDB" id="67688at2759"/>
<dbReference type="SUPFAM" id="SSF49562">
    <property type="entry name" value="C2 domain (Calcium/lipid-binding domain, CaLB)"/>
    <property type="match status" value="1"/>
</dbReference>
<evidence type="ECO:0000313" key="13">
    <source>
        <dbReference type="EMBL" id="EDO42011.1"/>
    </source>
</evidence>
<dbReference type="Pfam" id="PF02192">
    <property type="entry name" value="PI3K_p85B"/>
    <property type="match status" value="1"/>
</dbReference>
<dbReference type="InterPro" id="IPR000341">
    <property type="entry name" value="PI3K_Ras-bd_dom"/>
</dbReference>
<dbReference type="Gene3D" id="3.30.1010.10">
    <property type="entry name" value="Phosphatidylinositol 3-kinase Catalytic Subunit, Chain A, domain 4"/>
    <property type="match status" value="1"/>
</dbReference>
<dbReference type="InterPro" id="IPR036940">
    <property type="entry name" value="PI3/4_kinase_cat_sf"/>
</dbReference>
<keyword evidence="4" id="KW-0547">Nucleotide-binding</keyword>
<reference evidence="13 14" key="1">
    <citation type="journal article" date="2007" name="Science">
        <title>Sea anemone genome reveals ancestral eumetazoan gene repertoire and genomic organization.</title>
        <authorList>
            <person name="Putnam N.H."/>
            <person name="Srivastava M."/>
            <person name="Hellsten U."/>
            <person name="Dirks B."/>
            <person name="Chapman J."/>
            <person name="Salamov A."/>
            <person name="Terry A."/>
            <person name="Shapiro H."/>
            <person name="Lindquist E."/>
            <person name="Kapitonov V.V."/>
            <person name="Jurka J."/>
            <person name="Genikhovich G."/>
            <person name="Grigoriev I.V."/>
            <person name="Lucas S.M."/>
            <person name="Steele R.E."/>
            <person name="Finnerty J.R."/>
            <person name="Technau U."/>
            <person name="Martindale M.Q."/>
            <person name="Rokhsar D.S."/>
        </authorList>
    </citation>
    <scope>NUCLEOTIDE SEQUENCE [LARGE SCALE GENOMIC DNA]</scope>
    <source>
        <strain evidence="14">CH2 X CH6</strain>
    </source>
</reference>
<dbReference type="PROSITE" id="PS51546">
    <property type="entry name" value="PI3K_RBD"/>
    <property type="match status" value="1"/>
</dbReference>
<dbReference type="GO" id="GO:0050920">
    <property type="term" value="P:regulation of chemotaxis"/>
    <property type="evidence" value="ECO:0007669"/>
    <property type="project" value="UniProtKB-ARBA"/>
</dbReference>
<dbReference type="InParanoid" id="A7S2J3"/>
<dbReference type="PROSITE" id="PS51544">
    <property type="entry name" value="PI3K_ABD"/>
    <property type="match status" value="1"/>
</dbReference>
<feature type="domain" description="PI3K/PI4K catalytic" evidence="8">
    <location>
        <begin position="745"/>
        <end position="1025"/>
    </location>
</feature>
<dbReference type="GO" id="GO:0016303">
    <property type="term" value="F:1-phosphatidylinositol-3-kinase activity"/>
    <property type="evidence" value="ECO:0000318"/>
    <property type="project" value="GO_Central"/>
</dbReference>
<dbReference type="SMART" id="SM00144">
    <property type="entry name" value="PI3K_rbd"/>
    <property type="match status" value="1"/>
</dbReference>
<sequence length="1041" mass="119987">MAPVSRLDMWASLSACTPVDVDCLLPTGVLIPIEVRIEATLGEIKNKLWREAASYPLFNLLKEMSSYVFVCVNLQGKQEELVDENRQLIDVRPFRPMLKLIEKKGDREEKLLSSKISVLIGKNLHEFDQMKNPEVDEFRRRYAEYVEGIAKERSKLDWEGRAMYAYPVEIEQSEETPAYVAQKLNENRRFLISVAIRNNRASMKDMHAFNVSADTFPEELLVLVLKKRGAIMGVQDFDNPKDYVLKIVGRESYLLGEYSLLRYRYISECIAQGKRPQLSLVRRVSLGVNELMDVSGKSGIQHRPPPPLPPKVESAELSLWSIETQLRVKILSADNINVGDVMMVGVRGAIYHGNEVLSDIKQTKPQSGNKPLWNEFINLNILVCDIPRMARLCLVLFGVYVKAAARRKKKNLDYIPLAWVNVTLFDFRGNLRQGPLTIHAWPVPETMPDLLNPIGTVVSNINTSTSPCLVIEFQRYANNVVYPAYDKILQLAAETTDQEIFKKTGDNELEQLRQVIDREPLAPIFELDKEFVWRARMECRDYYPHSLGRLLSCVKWNCKEDVAQMQVLLQIWPEMHPELALELLDCNYADQKVREFAVRCIEKMGDSDLMHYMLQLVQVLKYESYLDCELARFLLKRTLNNQNLGHELFWLLRAEMHNPEVSVRFGLMLEAYCRGSPAHMKSLQKQLEALNKMKTISSLLQHVDRDKRAQGLQTMKECLQQKTYQDALSRLTSPLNPSYRLKQLKVDNCKYMDSKMRPLWLDFENFDELGEPVKIIFKSGDDLRQDMLTLQLIRIMDRLWKKDGLDLEMIPYGCLSTGDHVGMIEVVTNSETIAKIQMKQMGAITGAFNKTCILDWLADRNGSKEALVEATHRFMLSCAGYCVATYVLGVGDRHSDNIMVHENGQLFHIDFGHFLGNFKNKFGIRRERVPFVLTDHFVHVITRGNDNTEGFQEFRRICEQAFLVLRRRGSLLINLFVMMLSAGIPELRSLDDIGYLRKTLNLNVSEEKALEYFNRKFNEAVDNSWKTSINWAIHNKVRDNP</sequence>
<dbReference type="PROSITE" id="PS51545">
    <property type="entry name" value="PIK_HELICAL"/>
    <property type="match status" value="1"/>
</dbReference>
<dbReference type="InterPro" id="IPR015433">
    <property type="entry name" value="PI3/4_kinase"/>
</dbReference>
<dbReference type="SMART" id="SM00145">
    <property type="entry name" value="PI3Ka"/>
    <property type="match status" value="1"/>
</dbReference>
<dbReference type="eggNOG" id="KOG0904">
    <property type="taxonomic scope" value="Eukaryota"/>
</dbReference>
<evidence type="ECO:0000259" key="11">
    <source>
        <dbReference type="PROSITE" id="PS51546"/>
    </source>
</evidence>
<dbReference type="InterPro" id="IPR001263">
    <property type="entry name" value="PI3K_accessory_dom"/>
</dbReference>
<evidence type="ECO:0000256" key="2">
    <source>
        <dbReference type="ARBA" id="ARBA00012073"/>
    </source>
</evidence>
<evidence type="ECO:0000256" key="1">
    <source>
        <dbReference type="ARBA" id="ARBA00001498"/>
    </source>
</evidence>
<name>A7S2J3_NEMVE</name>
<keyword evidence="14" id="KW-1185">Reference proteome</keyword>
<dbReference type="FunFam" id="1.10.1070.11:FF:000001">
    <property type="entry name" value="Phosphatidylinositol 4,5-bisphosphate 3-kinase catalytic subunit"/>
    <property type="match status" value="1"/>
</dbReference>
<evidence type="ECO:0000256" key="4">
    <source>
        <dbReference type="ARBA" id="ARBA00022741"/>
    </source>
</evidence>
<evidence type="ECO:0000256" key="7">
    <source>
        <dbReference type="PROSITE-ProRule" id="PRU00880"/>
    </source>
</evidence>
<dbReference type="STRING" id="45351.A7S2J3"/>
<dbReference type="SUPFAM" id="SSF56112">
    <property type="entry name" value="Protein kinase-like (PK-like)"/>
    <property type="match status" value="1"/>
</dbReference>
<dbReference type="FunFam" id="3.30.1010.10:FF:000008">
    <property type="entry name" value="Phosphatidylinositol 4,5-bisphosphate 3-kinase catalytic subunit gamma"/>
    <property type="match status" value="1"/>
</dbReference>
<comment type="catalytic activity">
    <reaction evidence="1">
        <text>a 1,2-diacyl-sn-glycero-3-phospho-(1D-myo-inositol) + ATP = a 1,2-diacyl-sn-glycero-3-phospho-(1D-myo-inositol-3-phosphate) + ADP + H(+)</text>
        <dbReference type="Rhea" id="RHEA:12709"/>
        <dbReference type="ChEBI" id="CHEBI:15378"/>
        <dbReference type="ChEBI" id="CHEBI:30616"/>
        <dbReference type="ChEBI" id="CHEBI:57880"/>
        <dbReference type="ChEBI" id="CHEBI:58088"/>
        <dbReference type="ChEBI" id="CHEBI:456216"/>
        <dbReference type="EC" id="2.7.1.137"/>
    </reaction>
</comment>
<accession>A7S2J3</accession>
<dbReference type="GO" id="GO:0005942">
    <property type="term" value="C:phosphatidylinositol 3-kinase complex"/>
    <property type="evidence" value="ECO:0000318"/>
    <property type="project" value="GO_Central"/>
</dbReference>
<dbReference type="PROSITE" id="PS50290">
    <property type="entry name" value="PI3_4_KINASE_3"/>
    <property type="match status" value="1"/>
</dbReference>
<dbReference type="FunFam" id="3.10.20.770:FF:000005">
    <property type="entry name" value="Phosphatidylinositol 4,5-bisphosphate 3-kinase catalytic subunit"/>
    <property type="match status" value="1"/>
</dbReference>
<evidence type="ECO:0000313" key="14">
    <source>
        <dbReference type="Proteomes" id="UP000001593"/>
    </source>
</evidence>
<proteinExistence type="inferred from homology"/>
<evidence type="ECO:0000259" key="8">
    <source>
        <dbReference type="PROSITE" id="PS50290"/>
    </source>
</evidence>
<dbReference type="GO" id="GO:0035005">
    <property type="term" value="F:1-phosphatidylinositol-4-phosphate 3-kinase activity"/>
    <property type="evidence" value="ECO:0000318"/>
    <property type="project" value="GO_Central"/>
</dbReference>
<dbReference type="GO" id="GO:0005524">
    <property type="term" value="F:ATP binding"/>
    <property type="evidence" value="ECO:0007669"/>
    <property type="project" value="UniProtKB-KW"/>
</dbReference>
<dbReference type="GO" id="GO:0016477">
    <property type="term" value="P:cell migration"/>
    <property type="evidence" value="ECO:0000318"/>
    <property type="project" value="GO_Central"/>
</dbReference>
<feature type="domain" description="PIK helical" evidence="10">
    <location>
        <begin position="498"/>
        <end position="675"/>
    </location>
</feature>
<dbReference type="InterPro" id="IPR018936">
    <property type="entry name" value="PI3/4_kinase_CS"/>
</dbReference>
<dbReference type="InterPro" id="IPR029071">
    <property type="entry name" value="Ubiquitin-like_domsf"/>
</dbReference>
<dbReference type="Gene3D" id="3.10.20.770">
    <property type="match status" value="1"/>
</dbReference>
<evidence type="ECO:0000259" key="10">
    <source>
        <dbReference type="PROSITE" id="PS51545"/>
    </source>
</evidence>
<dbReference type="GO" id="GO:0005737">
    <property type="term" value="C:cytoplasm"/>
    <property type="evidence" value="ECO:0000318"/>
    <property type="project" value="GO_Central"/>
</dbReference>
<dbReference type="Pfam" id="PF00454">
    <property type="entry name" value="PI3_PI4_kinase"/>
    <property type="match status" value="1"/>
</dbReference>
<dbReference type="Proteomes" id="UP000001593">
    <property type="component" value="Unassembled WGS sequence"/>
</dbReference>
<dbReference type="InterPro" id="IPR016024">
    <property type="entry name" value="ARM-type_fold"/>
</dbReference>
<dbReference type="Pfam" id="PF00794">
    <property type="entry name" value="PI3K_rbd"/>
    <property type="match status" value="1"/>
</dbReference>
<dbReference type="PROSITE" id="PS51547">
    <property type="entry name" value="C2_PI3K"/>
    <property type="match status" value="1"/>
</dbReference>
<dbReference type="InterPro" id="IPR000403">
    <property type="entry name" value="PI3/4_kinase_cat_dom"/>
</dbReference>
<dbReference type="InterPro" id="IPR002420">
    <property type="entry name" value="PI3K-type_C2_dom"/>
</dbReference>
<feature type="domain" description="PI3K-RBD" evidence="11">
    <location>
        <begin position="187"/>
        <end position="282"/>
    </location>
</feature>
<dbReference type="CDD" id="cd08693">
    <property type="entry name" value="C2_PI3K_class_I_beta_delta"/>
    <property type="match status" value="1"/>
</dbReference>
<dbReference type="InterPro" id="IPR042236">
    <property type="entry name" value="PI3K_accessory_sf"/>
</dbReference>
<dbReference type="PROSITE" id="PS00915">
    <property type="entry name" value="PI3_4_KINASE_1"/>
    <property type="match status" value="1"/>
</dbReference>
<dbReference type="HOGENOM" id="CLU_002191_1_3_1"/>
<dbReference type="EMBL" id="DS469569">
    <property type="protein sequence ID" value="EDO42011.1"/>
    <property type="molecule type" value="Genomic_DNA"/>
</dbReference>
<keyword evidence="5" id="KW-0418">Kinase</keyword>